<dbReference type="SUPFAM" id="SSF47874">
    <property type="entry name" value="Annexin"/>
    <property type="match status" value="1"/>
</dbReference>
<dbReference type="InterPro" id="IPR037104">
    <property type="entry name" value="Annexin_sf"/>
</dbReference>
<feature type="compositionally biased region" description="Polar residues" evidence="4">
    <location>
        <begin position="1"/>
        <end position="18"/>
    </location>
</feature>
<evidence type="ECO:0000256" key="2">
    <source>
        <dbReference type="ARBA" id="ARBA00022737"/>
    </source>
</evidence>
<organism evidence="5">
    <name type="scientific">Henneguya salminicola</name>
    <name type="common">Myxosporean</name>
    <dbReference type="NCBI Taxonomy" id="69463"/>
    <lineage>
        <taxon>Eukaryota</taxon>
        <taxon>Metazoa</taxon>
        <taxon>Cnidaria</taxon>
        <taxon>Myxozoa</taxon>
        <taxon>Myxosporea</taxon>
        <taxon>Bivalvulida</taxon>
        <taxon>Platysporina</taxon>
        <taxon>Myxobolidae</taxon>
        <taxon>Henneguya</taxon>
    </lineage>
</organism>
<accession>A0A6G3MG84</accession>
<evidence type="ECO:0000256" key="1">
    <source>
        <dbReference type="ARBA" id="ARBA00007831"/>
    </source>
</evidence>
<comment type="similarity">
    <text evidence="1">Belongs to the annexin family.</text>
</comment>
<feature type="region of interest" description="Disordered" evidence="4">
    <location>
        <begin position="1"/>
        <end position="73"/>
    </location>
</feature>
<name>A0A6G3MG84_HENSL</name>
<dbReference type="Pfam" id="PF00191">
    <property type="entry name" value="Annexin"/>
    <property type="match status" value="1"/>
</dbReference>
<evidence type="ECO:0000313" key="5">
    <source>
        <dbReference type="EMBL" id="NDJ92981.1"/>
    </source>
</evidence>
<feature type="compositionally biased region" description="Polar residues" evidence="4">
    <location>
        <begin position="56"/>
        <end position="69"/>
    </location>
</feature>
<dbReference type="InterPro" id="IPR018502">
    <property type="entry name" value="Annexin_repeat"/>
</dbReference>
<feature type="compositionally biased region" description="Polar residues" evidence="4">
    <location>
        <begin position="32"/>
        <end position="47"/>
    </location>
</feature>
<evidence type="ECO:0000256" key="4">
    <source>
        <dbReference type="SAM" id="MobiDB-lite"/>
    </source>
</evidence>
<dbReference type="AlphaFoldDB" id="A0A6G3MG84"/>
<proteinExistence type="inferred from homology"/>
<dbReference type="GO" id="GO:0005544">
    <property type="term" value="F:calcium-dependent phospholipid binding"/>
    <property type="evidence" value="ECO:0007669"/>
    <property type="project" value="InterPro"/>
</dbReference>
<evidence type="ECO:0000256" key="3">
    <source>
        <dbReference type="ARBA" id="ARBA00023216"/>
    </source>
</evidence>
<dbReference type="GO" id="GO:0005509">
    <property type="term" value="F:calcium ion binding"/>
    <property type="evidence" value="ECO:0007669"/>
    <property type="project" value="InterPro"/>
</dbReference>
<protein>
    <submittedName>
        <fullName evidence="5">Annexin A7 (Trinotate prediction)</fullName>
    </submittedName>
</protein>
<keyword evidence="3" id="KW-0041">Annexin</keyword>
<dbReference type="Gene3D" id="1.10.220.10">
    <property type="entry name" value="Annexin"/>
    <property type="match status" value="1"/>
</dbReference>
<reference evidence="5" key="1">
    <citation type="submission" date="2018-11" db="EMBL/GenBank/DDBJ databases">
        <title>Henneguya salminicola genome and transcriptome.</title>
        <authorList>
            <person name="Yahalomi D."/>
            <person name="Atkinson S.D."/>
            <person name="Neuhof M."/>
            <person name="Chang E.S."/>
            <person name="Philippe H."/>
            <person name="Cartwright P."/>
            <person name="Bartholomew J.L."/>
            <person name="Huchon D."/>
        </authorList>
    </citation>
    <scope>NUCLEOTIDE SEQUENCE</scope>
    <source>
        <strain evidence="5">Hz1</strain>
        <tissue evidence="5">Whole</tissue>
    </source>
</reference>
<sequence>MKPNYNYPQQGYPNPSTFQPQGYPPGQYPQPINSQLYPPANPQQYPSQPHGKVPQKGSSSMSPNATPVTTVPECKPKRIQKYVHDGRLLPSLKPDLNAVAITDATIIHKAFGGIGCNQKKIINILTRRSSAQREKIKSEYDALHSKKINKTNYF</sequence>
<keyword evidence="2" id="KW-0677">Repeat</keyword>
<dbReference type="EMBL" id="GHBP01002063">
    <property type="protein sequence ID" value="NDJ92981.1"/>
    <property type="molecule type" value="Transcribed_RNA"/>
</dbReference>